<dbReference type="EMBL" id="JWIN03000014">
    <property type="protein sequence ID" value="KAB1267685.1"/>
    <property type="molecule type" value="Genomic_DNA"/>
</dbReference>
<evidence type="ECO:0000313" key="3">
    <source>
        <dbReference type="Proteomes" id="UP000299084"/>
    </source>
</evidence>
<reference evidence="2 3" key="1">
    <citation type="journal article" date="2019" name="Mol. Ecol. Resour.">
        <title>Improving Illumina assemblies with Hi-C and long reads: an example with the North African dromedary.</title>
        <authorList>
            <person name="Elbers J.P."/>
            <person name="Rogers M.F."/>
            <person name="Perelman P.L."/>
            <person name="Proskuryakova A.A."/>
            <person name="Serdyukova N.A."/>
            <person name="Johnson W.E."/>
            <person name="Horin P."/>
            <person name="Corander J."/>
            <person name="Murphy D."/>
            <person name="Burger P.A."/>
        </authorList>
    </citation>
    <scope>NUCLEOTIDE SEQUENCE [LARGE SCALE GENOMIC DNA]</scope>
    <source>
        <strain evidence="2">Drom800</strain>
        <tissue evidence="2">Blood</tissue>
    </source>
</reference>
<comment type="caution">
    <text evidence="2">The sequence shown here is derived from an EMBL/GenBank/DDBJ whole genome shotgun (WGS) entry which is preliminary data.</text>
</comment>
<feature type="signal peptide" evidence="1">
    <location>
        <begin position="1"/>
        <end position="18"/>
    </location>
</feature>
<protein>
    <submittedName>
        <fullName evidence="2">Uncharacterized protein</fullName>
    </submittedName>
</protein>
<keyword evidence="1" id="KW-0732">Signal</keyword>
<dbReference type="Pfam" id="PF10329">
    <property type="entry name" value="DUF2417"/>
    <property type="match status" value="1"/>
</dbReference>
<dbReference type="InterPro" id="IPR019431">
    <property type="entry name" value="DUF2417"/>
</dbReference>
<organism evidence="2 3">
    <name type="scientific">Camelus dromedarius</name>
    <name type="common">Dromedary</name>
    <name type="synonym">Arabian camel</name>
    <dbReference type="NCBI Taxonomy" id="9838"/>
    <lineage>
        <taxon>Eukaryota</taxon>
        <taxon>Metazoa</taxon>
        <taxon>Chordata</taxon>
        <taxon>Craniata</taxon>
        <taxon>Vertebrata</taxon>
        <taxon>Euteleostomi</taxon>
        <taxon>Mammalia</taxon>
        <taxon>Eutheria</taxon>
        <taxon>Laurasiatheria</taxon>
        <taxon>Artiodactyla</taxon>
        <taxon>Tylopoda</taxon>
        <taxon>Camelidae</taxon>
        <taxon>Camelus</taxon>
    </lineage>
</organism>
<feature type="chain" id="PRO_5024349610" evidence="1">
    <location>
        <begin position="19"/>
        <end position="100"/>
    </location>
</feature>
<name>A0A5N4D9F5_CAMDR</name>
<evidence type="ECO:0000313" key="2">
    <source>
        <dbReference type="EMBL" id="KAB1267685.1"/>
    </source>
</evidence>
<dbReference type="Proteomes" id="UP000299084">
    <property type="component" value="Unassembled WGS sequence"/>
</dbReference>
<dbReference type="AlphaFoldDB" id="A0A5N4D9F5"/>
<evidence type="ECO:0000256" key="1">
    <source>
        <dbReference type="SAM" id="SignalP"/>
    </source>
</evidence>
<accession>A0A5N4D9F5</accession>
<keyword evidence="3" id="KW-1185">Reference proteome</keyword>
<sequence length="100" mass="11193">MVMMVVVMMVVMVVVVVVKERKEEKGKEEEEEEEEGQKSYQHSCCSHIPITLDLLVDLVIILIIFLNTSNIVKLQNILKEFPFGLLAIHGVKAVGKDLGG</sequence>
<proteinExistence type="predicted"/>
<gene>
    <name evidence="2" type="ORF">Cadr_000012498</name>
</gene>